<reference evidence="1" key="1">
    <citation type="submission" date="2007-11" db="EMBL/GenBank/DDBJ databases">
        <authorList>
            <person name="Fulton L."/>
            <person name="Clifton S."/>
            <person name="Fulton B."/>
            <person name="Xu J."/>
            <person name="Minx P."/>
            <person name="Pepin K.H."/>
            <person name="Johnson M."/>
            <person name="Thiruvilangam P."/>
            <person name="Bhonagiri V."/>
            <person name="Nash W.E."/>
            <person name="Mardis E.R."/>
            <person name="Wilson R.K."/>
        </authorList>
    </citation>
    <scope>NUCLEOTIDE SEQUENCE [LARGE SCALE GENOMIC DNA]</scope>
    <source>
        <strain evidence="1">DSM 17241</strain>
    </source>
</reference>
<evidence type="ECO:0000313" key="1">
    <source>
        <dbReference type="EMBL" id="EDS09086.1"/>
    </source>
</evidence>
<dbReference type="AlphaFoldDB" id="B0PHW8"/>
<dbReference type="HOGENOM" id="CLU_3264831_0_0_9"/>
<dbReference type="Proteomes" id="UP000003803">
    <property type="component" value="Unassembled WGS sequence"/>
</dbReference>
<keyword evidence="2" id="KW-1185">Reference proteome</keyword>
<sequence>MCRSNGFAVCSRHPAVDCTCCITTKADGKLERACRCGIIPG</sequence>
<evidence type="ECO:0000313" key="2">
    <source>
        <dbReference type="Proteomes" id="UP000003803"/>
    </source>
</evidence>
<reference evidence="1" key="2">
    <citation type="submission" date="2013-09" db="EMBL/GenBank/DDBJ databases">
        <title>Draft genome sequence of Anaerotruncus colihominis(DSM 17241).</title>
        <authorList>
            <person name="Sudarsanam P."/>
            <person name="Ley R."/>
            <person name="Guruge J."/>
            <person name="Turnbaugh P.J."/>
            <person name="Mahowald M."/>
            <person name="Liep D."/>
            <person name="Gordon J."/>
        </authorList>
    </citation>
    <scope>NUCLEOTIDE SEQUENCE</scope>
    <source>
        <strain evidence="1">DSM 17241</strain>
    </source>
</reference>
<gene>
    <name evidence="1" type="ORF">ANACOL_04412</name>
</gene>
<comment type="caution">
    <text evidence="1">The sequence shown here is derived from an EMBL/GenBank/DDBJ whole genome shotgun (WGS) entry which is preliminary data.</text>
</comment>
<accession>B0PHW8</accession>
<dbReference type="EMBL" id="ABGD02000034">
    <property type="protein sequence ID" value="EDS09086.1"/>
    <property type="molecule type" value="Genomic_DNA"/>
</dbReference>
<proteinExistence type="predicted"/>
<protein>
    <submittedName>
        <fullName evidence="1">Uncharacterized protein</fullName>
    </submittedName>
</protein>
<organism evidence="1 2">
    <name type="scientific">Anaerotruncus colihominis DSM 17241</name>
    <dbReference type="NCBI Taxonomy" id="445972"/>
    <lineage>
        <taxon>Bacteria</taxon>
        <taxon>Bacillati</taxon>
        <taxon>Bacillota</taxon>
        <taxon>Clostridia</taxon>
        <taxon>Eubacteriales</taxon>
        <taxon>Oscillospiraceae</taxon>
        <taxon>Anaerotruncus</taxon>
    </lineage>
</organism>
<name>B0PHW8_9FIRM</name>